<feature type="compositionally biased region" description="Polar residues" evidence="1">
    <location>
        <begin position="138"/>
        <end position="153"/>
    </location>
</feature>
<evidence type="ECO:0000313" key="4">
    <source>
        <dbReference type="EMBL" id="RND81628.1"/>
    </source>
</evidence>
<evidence type="ECO:0008006" key="6">
    <source>
        <dbReference type="Google" id="ProtNLM"/>
    </source>
</evidence>
<sequence>MNPINSSFKFYQATKVYGTLFFQFPKVLLYSPTYKNLSAEAKLAYVILKDRLEYSLHNDWVDENGNIYFIFSNTELQQILNCSEPKVIKTKKELEQANLLFQKKMGFDPKMKRNNPNRLYLGDLNVSATDVYKRENEASQSTISPATSGTKNSLARHKMPQSLATSGTKNSLARDKVPQSLATSGTKNSLVYQYKDLETQARDNKETEKLDFSTDQYSPEIIRKQNQDLVRKAKDYLPESANGGLFLNKEGVELLGLWCRSPKQIRRFLGIILNAKKAVEREHEGTAIVLDDPRCQEMINKTMRRFFNVLRSDSKKINNVENYLFGAMKETLVAYWNKSLMTANGGDPNEF</sequence>
<name>A0A422M3A1_LACPA</name>
<comment type="caution">
    <text evidence="4">The sequence shown here is derived from an EMBL/GenBank/DDBJ whole genome shotgun (WGS) entry which is preliminary data.</text>
</comment>
<dbReference type="Pfam" id="PF06970">
    <property type="entry name" value="RepA_N"/>
    <property type="match status" value="1"/>
</dbReference>
<dbReference type="RefSeq" id="WP_123155790.1">
    <property type="nucleotide sequence ID" value="NZ_LKFI01000020.1"/>
</dbReference>
<protein>
    <recommendedName>
        <fullName evidence="6">Plasmid replication initiation protein</fullName>
    </recommendedName>
</protein>
<feature type="compositionally biased region" description="Polar residues" evidence="1">
    <location>
        <begin position="162"/>
        <end position="171"/>
    </location>
</feature>
<dbReference type="Pfam" id="PF18008">
    <property type="entry name" value="Bac_RepA_C"/>
    <property type="match status" value="1"/>
</dbReference>
<dbReference type="InterPro" id="IPR010724">
    <property type="entry name" value="RepA_N"/>
</dbReference>
<organism evidence="4 5">
    <name type="scientific">Lacticaseibacillus paracasei</name>
    <name type="common">Lactobacillus paracasei</name>
    <dbReference type="NCBI Taxonomy" id="1597"/>
    <lineage>
        <taxon>Bacteria</taxon>
        <taxon>Bacillati</taxon>
        <taxon>Bacillota</taxon>
        <taxon>Bacilli</taxon>
        <taxon>Lactobacillales</taxon>
        <taxon>Lactobacillaceae</taxon>
        <taxon>Lacticaseibacillus</taxon>
    </lineage>
</organism>
<feature type="domain" description="Replication initiator A N-terminal" evidence="2">
    <location>
        <begin position="20"/>
        <end position="94"/>
    </location>
</feature>
<dbReference type="InterPro" id="IPR041151">
    <property type="entry name" value="Bac_RepA_C"/>
</dbReference>
<proteinExistence type="predicted"/>
<feature type="region of interest" description="Disordered" evidence="1">
    <location>
        <begin position="135"/>
        <end position="181"/>
    </location>
</feature>
<evidence type="ECO:0000259" key="2">
    <source>
        <dbReference type="Pfam" id="PF06970"/>
    </source>
</evidence>
<evidence type="ECO:0000313" key="5">
    <source>
        <dbReference type="Proteomes" id="UP000285532"/>
    </source>
</evidence>
<dbReference type="Proteomes" id="UP000285532">
    <property type="component" value="Unassembled WGS sequence"/>
</dbReference>
<accession>A0A422M3A1</accession>
<dbReference type="EMBL" id="LKFU01000115">
    <property type="protein sequence ID" value="RND81628.1"/>
    <property type="molecule type" value="Genomic_DNA"/>
</dbReference>
<evidence type="ECO:0000259" key="3">
    <source>
        <dbReference type="Pfam" id="PF18008"/>
    </source>
</evidence>
<feature type="domain" description="Replication initiator protein A C-terminal" evidence="3">
    <location>
        <begin position="247"/>
        <end position="337"/>
    </location>
</feature>
<gene>
    <name evidence="4" type="ORF">FAM18172_02919</name>
</gene>
<evidence type="ECO:0000256" key="1">
    <source>
        <dbReference type="SAM" id="MobiDB-lite"/>
    </source>
</evidence>
<dbReference type="AlphaFoldDB" id="A0A422M3A1"/>
<reference evidence="4 5" key="1">
    <citation type="journal article" date="2018" name="Front. Microbiol.">
        <title>Conversion of Methionine to Cysteine in Lactobacillus paracasei Depends on the Highly Mobile cysK-ctl-cysE Gene Cluster.</title>
        <authorList>
            <person name="Wuthrich D."/>
            <person name="Irmler S."/>
            <person name="Berthoud H."/>
            <person name="Guggenbuhl B."/>
            <person name="Eugster E."/>
            <person name="Bruggmann R."/>
        </authorList>
    </citation>
    <scope>NUCLEOTIDE SEQUENCE [LARGE SCALE GENOMIC DNA]</scope>
    <source>
        <strain evidence="4 5">FAM18172</strain>
    </source>
</reference>